<dbReference type="RefSeq" id="WP_380737125.1">
    <property type="nucleotide sequence ID" value="NZ_JBHTJP010000032.1"/>
</dbReference>
<evidence type="ECO:0000256" key="1">
    <source>
        <dbReference type="SAM" id="Phobius"/>
    </source>
</evidence>
<evidence type="ECO:0000313" key="2">
    <source>
        <dbReference type="EMBL" id="MFD0976094.1"/>
    </source>
</evidence>
<sequence>MDYFYCSVVTIAAYFTLQAVENKKLKKIFIGIYVVIGLISAAYFFGEQFGKAFYFLKH</sequence>
<feature type="transmembrane region" description="Helical" evidence="1">
    <location>
        <begin position="28"/>
        <end position="46"/>
    </location>
</feature>
<evidence type="ECO:0000313" key="3">
    <source>
        <dbReference type="Proteomes" id="UP001597100"/>
    </source>
</evidence>
<accession>A0ABW3IDF3</accession>
<keyword evidence="1" id="KW-0472">Membrane</keyword>
<dbReference type="EMBL" id="JBHTJP010000032">
    <property type="protein sequence ID" value="MFD0976094.1"/>
    <property type="molecule type" value="Genomic_DNA"/>
</dbReference>
<gene>
    <name evidence="2" type="ORF">ACFQ1G_04750</name>
</gene>
<proteinExistence type="predicted"/>
<name>A0ABW3IDF3_9FLAO</name>
<organism evidence="2 3">
    <name type="scientific">Salinimicrobium gaetbulicola</name>
    <dbReference type="NCBI Taxonomy" id="999702"/>
    <lineage>
        <taxon>Bacteria</taxon>
        <taxon>Pseudomonadati</taxon>
        <taxon>Bacteroidota</taxon>
        <taxon>Flavobacteriia</taxon>
        <taxon>Flavobacteriales</taxon>
        <taxon>Flavobacteriaceae</taxon>
        <taxon>Salinimicrobium</taxon>
    </lineage>
</organism>
<keyword evidence="1" id="KW-0812">Transmembrane</keyword>
<keyword evidence="3" id="KW-1185">Reference proteome</keyword>
<reference evidence="3" key="1">
    <citation type="journal article" date="2019" name="Int. J. Syst. Evol. Microbiol.">
        <title>The Global Catalogue of Microorganisms (GCM) 10K type strain sequencing project: providing services to taxonomists for standard genome sequencing and annotation.</title>
        <authorList>
            <consortium name="The Broad Institute Genomics Platform"/>
            <consortium name="The Broad Institute Genome Sequencing Center for Infectious Disease"/>
            <person name="Wu L."/>
            <person name="Ma J."/>
        </authorList>
    </citation>
    <scope>NUCLEOTIDE SEQUENCE [LARGE SCALE GENOMIC DNA]</scope>
    <source>
        <strain evidence="3">CCUG 60898</strain>
    </source>
</reference>
<keyword evidence="1" id="KW-1133">Transmembrane helix</keyword>
<dbReference type="Proteomes" id="UP001597100">
    <property type="component" value="Unassembled WGS sequence"/>
</dbReference>
<comment type="caution">
    <text evidence="2">The sequence shown here is derived from an EMBL/GenBank/DDBJ whole genome shotgun (WGS) entry which is preliminary data.</text>
</comment>
<protein>
    <submittedName>
        <fullName evidence="2">Uncharacterized protein</fullName>
    </submittedName>
</protein>